<dbReference type="KEGG" id="pcav:D3880_05510"/>
<proteinExistence type="inferred from homology"/>
<comment type="function">
    <text evidence="4">Catalyzes the depolymerization of alginate by cleaving the beta-1,4 glycosidic bond between two adjacent sugar residues via a beta-elimination mechanism.</text>
</comment>
<keyword evidence="7" id="KW-1185">Reference proteome</keyword>
<organism evidence="6 7">
    <name type="scientific">Pseudomonas cavernae</name>
    <dbReference type="NCBI Taxonomy" id="2320867"/>
    <lineage>
        <taxon>Bacteria</taxon>
        <taxon>Pseudomonadati</taxon>
        <taxon>Pseudomonadota</taxon>
        <taxon>Gammaproteobacteria</taxon>
        <taxon>Pseudomonadales</taxon>
        <taxon>Pseudomonadaceae</taxon>
        <taxon>Pseudomonas</taxon>
    </lineage>
</organism>
<feature type="binding site" evidence="4">
    <location>
        <begin position="139"/>
        <end position="140"/>
    </location>
    <ligand>
        <name>substrate</name>
    </ligand>
</feature>
<feature type="chain" id="PRO_5017490664" description="Alginate lyase" evidence="4">
    <location>
        <begin position="27"/>
        <end position="373"/>
    </location>
</feature>
<dbReference type="Proteomes" id="UP000265560">
    <property type="component" value="Chromosome"/>
</dbReference>
<comment type="catalytic activity">
    <reaction evidence="4">
        <text>Eliminative cleavage of alginate to give oligosaccharides with 4-deoxy-alpha-L-erythro-hex-4-enuronosyl groups at their non-reducing ends and beta-D-mannuronate at their reducing end.</text>
        <dbReference type="EC" id="4.2.2.3"/>
    </reaction>
</comment>
<keyword evidence="2" id="KW-0574">Periplasm</keyword>
<dbReference type="NCBIfam" id="NF001467">
    <property type="entry name" value="PRK00325.1-2"/>
    <property type="match status" value="1"/>
</dbReference>
<dbReference type="HAMAP" id="MF_00557">
    <property type="entry name" value="Alginate_lyase"/>
    <property type="match status" value="1"/>
</dbReference>
<dbReference type="Pfam" id="PF05426">
    <property type="entry name" value="Alginate_lyase"/>
    <property type="match status" value="1"/>
</dbReference>
<dbReference type="AlphaFoldDB" id="A0A385YZL9"/>
<dbReference type="InterPro" id="IPR008397">
    <property type="entry name" value="Alginate_lyase_dom"/>
</dbReference>
<dbReference type="GO" id="GO:0042122">
    <property type="term" value="P:alginic acid catabolic process"/>
    <property type="evidence" value="ECO:0007669"/>
    <property type="project" value="UniProtKB-UniRule"/>
</dbReference>
<feature type="binding site" evidence="4">
    <location>
        <position position="257"/>
    </location>
    <ligand>
        <name>substrate</name>
    </ligand>
</feature>
<dbReference type="InterPro" id="IPR008929">
    <property type="entry name" value="Chondroitin_lyas"/>
</dbReference>
<evidence type="ECO:0000256" key="1">
    <source>
        <dbReference type="ARBA" id="ARBA00022729"/>
    </source>
</evidence>
<evidence type="ECO:0000313" key="7">
    <source>
        <dbReference type="Proteomes" id="UP000265560"/>
    </source>
</evidence>
<reference evidence="7" key="1">
    <citation type="submission" date="2018-09" db="EMBL/GenBank/DDBJ databases">
        <authorList>
            <person name="Zhu H."/>
        </authorList>
    </citation>
    <scope>NUCLEOTIDE SEQUENCE [LARGE SCALE GENOMIC DNA]</scope>
    <source>
        <strain evidence="7">K2W31S-8</strain>
    </source>
</reference>
<dbReference type="GO" id="GO:0045135">
    <property type="term" value="F:poly(beta-D-mannuronate) lyase activity"/>
    <property type="evidence" value="ECO:0007669"/>
    <property type="project" value="UniProtKB-UniRule"/>
</dbReference>
<feature type="binding site" evidence="4">
    <location>
        <begin position="66"/>
        <end position="67"/>
    </location>
    <ligand>
        <name>substrate</name>
    </ligand>
</feature>
<name>A0A385YZL9_9PSED</name>
<gene>
    <name evidence="4" type="primary">algL</name>
    <name evidence="6" type="ORF">D3880_05510</name>
</gene>
<evidence type="ECO:0000259" key="5">
    <source>
        <dbReference type="Pfam" id="PF05426"/>
    </source>
</evidence>
<dbReference type="CDD" id="cd00244">
    <property type="entry name" value="AlgLyase"/>
    <property type="match status" value="1"/>
</dbReference>
<evidence type="ECO:0000256" key="4">
    <source>
        <dbReference type="HAMAP-Rule" id="MF_00557"/>
    </source>
</evidence>
<dbReference type="EC" id="4.2.2.3" evidence="4"/>
<accession>A0A385YZL9</accession>
<evidence type="ECO:0000256" key="3">
    <source>
        <dbReference type="ARBA" id="ARBA00023239"/>
    </source>
</evidence>
<dbReference type="RefSeq" id="WP_119892494.1">
    <property type="nucleotide sequence ID" value="NZ_CP032419.1"/>
</dbReference>
<dbReference type="InterPro" id="IPR022859">
    <property type="entry name" value="Alginate_lyase"/>
</dbReference>
<evidence type="ECO:0000256" key="2">
    <source>
        <dbReference type="ARBA" id="ARBA00022764"/>
    </source>
</evidence>
<dbReference type="EMBL" id="CP032419">
    <property type="protein sequence ID" value="AYC31871.1"/>
    <property type="molecule type" value="Genomic_DNA"/>
</dbReference>
<sequence length="373" mass="41887" precursor="true">MRAQRLRLSLLTCTVLAGLLAGTVQAAGLVPPPGYYAAIEQDKKAEPQACALATPKPYTDALVFRSKYEGSGQARATLNREAEKDFREKTKAINELERGVNKQVMRYMRDGRPQDLQCTLQWLGAWAQADALLSTDYNHTGKSMRKWALGSLASAWLRLKFSESRPLAPYAQQSRLIEAWFAKLAEQTVKDWSGLPLKQINNHSYWAAWAVMASAVATDRRELFDWSVAQFQVAAGQVDGDGFLPNELKRRQRALAYHNYSLQPLAMIAAFAQANGVDLRDDHDAALRRLAERVLQGVDDPDAFADKAGKRQNMSELKEDGKFAWLEPYCTLYRCSAETLKWKQSMQPLKNFRLGGDVTRLFDPKAQAPEKKG</sequence>
<protein>
    <recommendedName>
        <fullName evidence="4">Alginate lyase</fullName>
        <ecNumber evidence="4">4.2.2.3</ecNumber>
    </recommendedName>
    <alternativeName>
        <fullName evidence="4">Poly(beta-D-mannuronate) lyase</fullName>
    </alternativeName>
</protein>
<comment type="similarity">
    <text evidence="4">Belongs to the polysaccharide lyase 5 family.</text>
</comment>
<keyword evidence="1 4" id="KW-0732">Signal</keyword>
<dbReference type="GO" id="GO:0042597">
    <property type="term" value="C:periplasmic space"/>
    <property type="evidence" value="ECO:0007669"/>
    <property type="project" value="InterPro"/>
</dbReference>
<dbReference type="OrthoDB" id="6972889at2"/>
<evidence type="ECO:0000313" key="6">
    <source>
        <dbReference type="EMBL" id="AYC31871.1"/>
    </source>
</evidence>
<dbReference type="Gene3D" id="1.50.10.100">
    <property type="entry name" value="Chondroitin AC/alginate lyase"/>
    <property type="match status" value="1"/>
</dbReference>
<keyword evidence="3 4" id="KW-0456">Lyase</keyword>
<feature type="domain" description="Alginate lyase" evidence="5">
    <location>
        <begin position="64"/>
        <end position="304"/>
    </location>
</feature>
<feature type="signal peptide" evidence="4">
    <location>
        <begin position="1"/>
        <end position="26"/>
    </location>
</feature>
<dbReference type="SUPFAM" id="SSF48230">
    <property type="entry name" value="Chondroitin AC/alginate lyase"/>
    <property type="match status" value="1"/>
</dbReference>